<evidence type="ECO:0000313" key="1">
    <source>
        <dbReference type="EMBL" id="CAG7823968.1"/>
    </source>
</evidence>
<dbReference type="Proteomes" id="UP000708208">
    <property type="component" value="Unassembled WGS sequence"/>
</dbReference>
<protein>
    <submittedName>
        <fullName evidence="1">Uncharacterized protein</fullName>
    </submittedName>
</protein>
<organism evidence="1 2">
    <name type="scientific">Allacma fusca</name>
    <dbReference type="NCBI Taxonomy" id="39272"/>
    <lineage>
        <taxon>Eukaryota</taxon>
        <taxon>Metazoa</taxon>
        <taxon>Ecdysozoa</taxon>
        <taxon>Arthropoda</taxon>
        <taxon>Hexapoda</taxon>
        <taxon>Collembola</taxon>
        <taxon>Symphypleona</taxon>
        <taxon>Sminthuridae</taxon>
        <taxon>Allacma</taxon>
    </lineage>
</organism>
<name>A0A8J2L1Y0_9HEXA</name>
<comment type="caution">
    <text evidence="1">The sequence shown here is derived from an EMBL/GenBank/DDBJ whole genome shotgun (WGS) entry which is preliminary data.</text>
</comment>
<dbReference type="AlphaFoldDB" id="A0A8J2L1Y0"/>
<accession>A0A8J2L1Y0</accession>
<proteinExistence type="predicted"/>
<sequence>MTENHISTKAMGSIQQQTIKALILPLATTLSCSSGFSIPNQWTKGNREKTTRRRPKLTELKPSAAARKNEMCAVFVIDGRAQMNDMAMKKLWITDPVRKQWLTKCSYPKTCKSSKLSKLRTCSGAPPHGKWPKFSVRIHGKYDEYTTAAENLQNQDKTPKDKTNCVPVRINNTNNWKNQDLLIIQDEPSGLDDQEEVGILTSESESAAVTSTQDCTAADVEKESMIFFWFARDRNGGRARRAKV</sequence>
<dbReference type="EMBL" id="CAJVCH010531226">
    <property type="protein sequence ID" value="CAG7823968.1"/>
    <property type="molecule type" value="Genomic_DNA"/>
</dbReference>
<keyword evidence="2" id="KW-1185">Reference proteome</keyword>
<evidence type="ECO:0000313" key="2">
    <source>
        <dbReference type="Proteomes" id="UP000708208"/>
    </source>
</evidence>
<reference evidence="1" key="1">
    <citation type="submission" date="2021-06" db="EMBL/GenBank/DDBJ databases">
        <authorList>
            <person name="Hodson N. C."/>
            <person name="Mongue J. A."/>
            <person name="Jaron S. K."/>
        </authorList>
    </citation>
    <scope>NUCLEOTIDE SEQUENCE</scope>
</reference>
<gene>
    <name evidence="1" type="ORF">AFUS01_LOCUS34153</name>
</gene>